<comment type="caution">
    <text evidence="1">The sequence shown here is derived from an EMBL/GenBank/DDBJ whole genome shotgun (WGS) entry which is preliminary data.</text>
</comment>
<evidence type="ECO:0000313" key="2">
    <source>
        <dbReference type="Proteomes" id="UP001057402"/>
    </source>
</evidence>
<accession>A0ACB9RN61</accession>
<proteinExistence type="predicted"/>
<keyword evidence="2" id="KW-1185">Reference proteome</keyword>
<dbReference type="EMBL" id="CM042882">
    <property type="protein sequence ID" value="KAI4379883.1"/>
    <property type="molecule type" value="Genomic_DNA"/>
</dbReference>
<organism evidence="1 2">
    <name type="scientific">Melastoma candidum</name>
    <dbReference type="NCBI Taxonomy" id="119954"/>
    <lineage>
        <taxon>Eukaryota</taxon>
        <taxon>Viridiplantae</taxon>
        <taxon>Streptophyta</taxon>
        <taxon>Embryophyta</taxon>
        <taxon>Tracheophyta</taxon>
        <taxon>Spermatophyta</taxon>
        <taxon>Magnoliopsida</taxon>
        <taxon>eudicotyledons</taxon>
        <taxon>Gunneridae</taxon>
        <taxon>Pentapetalae</taxon>
        <taxon>rosids</taxon>
        <taxon>malvids</taxon>
        <taxon>Myrtales</taxon>
        <taxon>Melastomataceae</taxon>
        <taxon>Melastomatoideae</taxon>
        <taxon>Melastomateae</taxon>
        <taxon>Melastoma</taxon>
    </lineage>
</organism>
<evidence type="ECO:0000313" key="1">
    <source>
        <dbReference type="EMBL" id="KAI4379883.1"/>
    </source>
</evidence>
<sequence length="616" mass="66653">MESHQRCCSCKSADTVTLSSLPPDRMLRPLAVVVVAAALLWSSSSMCLASSRAAQPPSPRGKRVNVAAERDFVGEPPMYSTDPFEDTTVVVLAAQRTYRKDPLDGFKKYSGGWNLRDRHYLASAGFTAAPLFTMAAIWALIFGVSLLVFFVSLCCCSRGEIEEPDEEPSGHSGAIRLLCLVLLIICSVVAIFGCVILYAGQGKFQKSAGGALDFLVNQADVTVGQLREMSDYIASSRQLEVDKVPLPSSVQTDIDQIAEKINTAASTISGQSVESSDDIRHQLNSVKAAVVIVSATVIVVTFLGLLSSAFGLHLVIYVLVLIGWLLVAGTFIMAGTFLILHNVTEDTCIAMGEWVQIPTPHTALDQLLPCVDDSIIQETQTRSKEITNQLVEVVNQVITNVSNLNFSPNFPEMYINQSGPPVPILCNPFHADLTDRQCSANEANLNNATEVWRSYVCQVSATGICTTPGRLTPTFYDQMSAVVKACYGLYTYGPALVELQDCSVVRQTFSDIYTTRCPAMQRSSKLAYVGLTTASVATMISVTMWLVIGKRKRGDVYEKQQEAGALTTVARTGFDEGHSGGRTGTSTPRVRSGRVPVNTAGDAAPEHRMVYIGPPM</sequence>
<protein>
    <submittedName>
        <fullName evidence="1">Uncharacterized protein</fullName>
    </submittedName>
</protein>
<reference evidence="2" key="1">
    <citation type="journal article" date="2023" name="Front. Plant Sci.">
        <title>Chromosomal-level genome assembly of Melastoma candidum provides insights into trichome evolution.</title>
        <authorList>
            <person name="Zhong Y."/>
            <person name="Wu W."/>
            <person name="Sun C."/>
            <person name="Zou P."/>
            <person name="Liu Y."/>
            <person name="Dai S."/>
            <person name="Zhou R."/>
        </authorList>
    </citation>
    <scope>NUCLEOTIDE SEQUENCE [LARGE SCALE GENOMIC DNA]</scope>
</reference>
<gene>
    <name evidence="1" type="ORF">MLD38_006124</name>
</gene>
<dbReference type="Proteomes" id="UP001057402">
    <property type="component" value="Chromosome 3"/>
</dbReference>
<name>A0ACB9RN61_9MYRT</name>